<protein>
    <submittedName>
        <fullName evidence="5">Cadmium efflux system accessory protein</fullName>
    </submittedName>
</protein>
<keyword evidence="2" id="KW-0238">DNA-binding</keyword>
<accession>A0A448KEH2</accession>
<dbReference type="CDD" id="cd00090">
    <property type="entry name" value="HTH_ARSR"/>
    <property type="match status" value="1"/>
</dbReference>
<evidence type="ECO:0000256" key="1">
    <source>
        <dbReference type="ARBA" id="ARBA00023015"/>
    </source>
</evidence>
<dbReference type="NCBIfam" id="NF033788">
    <property type="entry name" value="HTH_metalloreg"/>
    <property type="match status" value="1"/>
</dbReference>
<feature type="domain" description="HTH arsR-type" evidence="4">
    <location>
        <begin position="18"/>
        <end position="112"/>
    </location>
</feature>
<dbReference type="GO" id="GO:0003700">
    <property type="term" value="F:DNA-binding transcription factor activity"/>
    <property type="evidence" value="ECO:0007669"/>
    <property type="project" value="InterPro"/>
</dbReference>
<dbReference type="PANTHER" id="PTHR43132">
    <property type="entry name" value="ARSENICAL RESISTANCE OPERON REPRESSOR ARSR-RELATED"/>
    <property type="match status" value="1"/>
</dbReference>
<dbReference type="InterPro" id="IPR001845">
    <property type="entry name" value="HTH_ArsR_DNA-bd_dom"/>
</dbReference>
<keyword evidence="3" id="KW-0804">Transcription</keyword>
<organism evidence="5 6">
    <name type="scientific">Actinomyces slackii</name>
    <dbReference type="NCBI Taxonomy" id="52774"/>
    <lineage>
        <taxon>Bacteria</taxon>
        <taxon>Bacillati</taxon>
        <taxon>Actinomycetota</taxon>
        <taxon>Actinomycetes</taxon>
        <taxon>Actinomycetales</taxon>
        <taxon>Actinomycetaceae</taxon>
        <taxon>Actinomyces</taxon>
    </lineage>
</organism>
<gene>
    <name evidence="5" type="primary">cadC</name>
    <name evidence="5" type="ORF">NCTC11923_01986</name>
</gene>
<dbReference type="PANTHER" id="PTHR43132:SF6">
    <property type="entry name" value="HTH-TYPE TRANSCRIPTIONAL REPRESSOR CZRA"/>
    <property type="match status" value="1"/>
</dbReference>
<dbReference type="SUPFAM" id="SSF46785">
    <property type="entry name" value="Winged helix' DNA-binding domain"/>
    <property type="match status" value="1"/>
</dbReference>
<evidence type="ECO:0000313" key="6">
    <source>
        <dbReference type="Proteomes" id="UP000276899"/>
    </source>
</evidence>
<evidence type="ECO:0000259" key="4">
    <source>
        <dbReference type="PROSITE" id="PS50987"/>
    </source>
</evidence>
<evidence type="ECO:0000256" key="3">
    <source>
        <dbReference type="ARBA" id="ARBA00023163"/>
    </source>
</evidence>
<dbReference type="KEGG" id="asla:NCTC11923_01986"/>
<keyword evidence="1" id="KW-0805">Transcription regulation</keyword>
<dbReference type="STRING" id="1278298.GCA_000428685_00420"/>
<dbReference type="Pfam" id="PF01022">
    <property type="entry name" value="HTH_5"/>
    <property type="match status" value="1"/>
</dbReference>
<dbReference type="InterPro" id="IPR036390">
    <property type="entry name" value="WH_DNA-bd_sf"/>
</dbReference>
<evidence type="ECO:0000313" key="5">
    <source>
        <dbReference type="EMBL" id="VEG75326.1"/>
    </source>
</evidence>
<dbReference type="EMBL" id="LR134363">
    <property type="protein sequence ID" value="VEG75326.1"/>
    <property type="molecule type" value="Genomic_DNA"/>
</dbReference>
<dbReference type="Proteomes" id="UP000276899">
    <property type="component" value="Chromosome"/>
</dbReference>
<dbReference type="InterPro" id="IPR051011">
    <property type="entry name" value="Metal_resp_trans_reg"/>
</dbReference>
<sequence>MLINVSSYKIPFMQQSIEALTDDSPVVQLFKALAHPMRASIIHRLTESPADVSELVEMLGASQPLVSHHLRVLREAHLVEALKDGRRSSYSLIDDHVASIFLDALRHMKEHEHDCHH</sequence>
<name>A0A448KEH2_9ACTO</name>
<dbReference type="PROSITE" id="PS50987">
    <property type="entry name" value="HTH_ARSR_2"/>
    <property type="match status" value="1"/>
</dbReference>
<dbReference type="GO" id="GO:0003677">
    <property type="term" value="F:DNA binding"/>
    <property type="evidence" value="ECO:0007669"/>
    <property type="project" value="UniProtKB-KW"/>
</dbReference>
<dbReference type="InterPro" id="IPR036388">
    <property type="entry name" value="WH-like_DNA-bd_sf"/>
</dbReference>
<dbReference type="AlphaFoldDB" id="A0A448KEH2"/>
<keyword evidence="6" id="KW-1185">Reference proteome</keyword>
<dbReference type="SMART" id="SM00418">
    <property type="entry name" value="HTH_ARSR"/>
    <property type="match status" value="1"/>
</dbReference>
<evidence type="ECO:0000256" key="2">
    <source>
        <dbReference type="ARBA" id="ARBA00023125"/>
    </source>
</evidence>
<dbReference type="Gene3D" id="1.10.10.10">
    <property type="entry name" value="Winged helix-like DNA-binding domain superfamily/Winged helix DNA-binding domain"/>
    <property type="match status" value="1"/>
</dbReference>
<reference evidence="5 6" key="1">
    <citation type="submission" date="2018-12" db="EMBL/GenBank/DDBJ databases">
        <authorList>
            <consortium name="Pathogen Informatics"/>
        </authorList>
    </citation>
    <scope>NUCLEOTIDE SEQUENCE [LARGE SCALE GENOMIC DNA]</scope>
    <source>
        <strain evidence="5 6">NCTC11923</strain>
    </source>
</reference>
<dbReference type="InterPro" id="IPR011991">
    <property type="entry name" value="ArsR-like_HTH"/>
</dbReference>
<proteinExistence type="predicted"/>
<dbReference type="PRINTS" id="PR00778">
    <property type="entry name" value="HTHARSR"/>
</dbReference>